<organism evidence="2 4">
    <name type="scientific">Rotaria sordida</name>
    <dbReference type="NCBI Taxonomy" id="392033"/>
    <lineage>
        <taxon>Eukaryota</taxon>
        <taxon>Metazoa</taxon>
        <taxon>Spiralia</taxon>
        <taxon>Gnathifera</taxon>
        <taxon>Rotifera</taxon>
        <taxon>Eurotatoria</taxon>
        <taxon>Bdelloidea</taxon>
        <taxon>Philodinida</taxon>
        <taxon>Philodinidae</taxon>
        <taxon>Rotaria</taxon>
    </lineage>
</organism>
<protein>
    <recommendedName>
        <fullName evidence="1">DUF7962 domain-containing protein</fullName>
    </recommendedName>
</protein>
<accession>A0A814Z0Y4</accession>
<sequence length="291" mass="33391">MAMGLKKLNWCSVIVNRIPPRPHLDILTGGYRRIPVLQVGADIYCDTHLILRTLDRLRPDSPTLFSNSLTQPLCWWWDKAMFTPFLKLRVGLVGDKLSKEWLEDRQKFAPQISFTKEDNEKEIPLNAQRINTHLAWLTHMLDDGREFLLGDSSPSALDITAYHLIWVIKNNMENETKDLLPGMTHPRLVKWFERIAAFGHGTSQEITSEEAFDIAKQAEPIEPMYIENKSKNVWHLGQRLQVIPDDMGKVPVEGTFIAADDYEIILRRSNGKLGNVNVHFPRAGFDVIPLE</sequence>
<evidence type="ECO:0000313" key="3">
    <source>
        <dbReference type="EMBL" id="CAF3948819.1"/>
    </source>
</evidence>
<dbReference type="Pfam" id="PF25907">
    <property type="entry name" value="DUF7962"/>
    <property type="match status" value="1"/>
</dbReference>
<gene>
    <name evidence="3" type="ORF">OTI717_LOCUS26269</name>
    <name evidence="2" type="ORF">RFH988_LOCUS26452</name>
</gene>
<name>A0A814Z0Y4_9BILA</name>
<dbReference type="Gene3D" id="3.40.30.110">
    <property type="match status" value="2"/>
</dbReference>
<dbReference type="EMBL" id="CAJOAX010005462">
    <property type="protein sequence ID" value="CAF3948819.1"/>
    <property type="molecule type" value="Genomic_DNA"/>
</dbReference>
<evidence type="ECO:0000313" key="2">
    <source>
        <dbReference type="EMBL" id="CAF1236669.1"/>
    </source>
</evidence>
<dbReference type="Proteomes" id="UP000663823">
    <property type="component" value="Unassembled WGS sequence"/>
</dbReference>
<dbReference type="Proteomes" id="UP000663882">
    <property type="component" value="Unassembled WGS sequence"/>
</dbReference>
<dbReference type="SUPFAM" id="SSF52833">
    <property type="entry name" value="Thioredoxin-like"/>
    <property type="match status" value="1"/>
</dbReference>
<dbReference type="OrthoDB" id="9976141at2759"/>
<reference evidence="2" key="1">
    <citation type="submission" date="2021-02" db="EMBL/GenBank/DDBJ databases">
        <authorList>
            <person name="Nowell W R."/>
        </authorList>
    </citation>
    <scope>NUCLEOTIDE SEQUENCE</scope>
</reference>
<dbReference type="InterPro" id="IPR058268">
    <property type="entry name" value="DUF7962"/>
</dbReference>
<dbReference type="InterPro" id="IPR036249">
    <property type="entry name" value="Thioredoxin-like_sf"/>
</dbReference>
<proteinExistence type="predicted"/>
<evidence type="ECO:0000313" key="4">
    <source>
        <dbReference type="Proteomes" id="UP000663882"/>
    </source>
</evidence>
<dbReference type="InterPro" id="IPR036282">
    <property type="entry name" value="Glutathione-S-Trfase_C_sf"/>
</dbReference>
<dbReference type="AlphaFoldDB" id="A0A814Z0Y4"/>
<comment type="caution">
    <text evidence="2">The sequence shown here is derived from an EMBL/GenBank/DDBJ whole genome shotgun (WGS) entry which is preliminary data.</text>
</comment>
<dbReference type="SUPFAM" id="SSF47616">
    <property type="entry name" value="GST C-terminal domain-like"/>
    <property type="match status" value="1"/>
</dbReference>
<feature type="domain" description="DUF7962" evidence="1">
    <location>
        <begin position="99"/>
        <end position="196"/>
    </location>
</feature>
<dbReference type="EMBL" id="CAJNOO010002109">
    <property type="protein sequence ID" value="CAF1236669.1"/>
    <property type="molecule type" value="Genomic_DNA"/>
</dbReference>
<evidence type="ECO:0000259" key="1">
    <source>
        <dbReference type="Pfam" id="PF25907"/>
    </source>
</evidence>